<name>A0A7U0N3P0_SERPR</name>
<evidence type="ECO:0000313" key="3">
    <source>
        <dbReference type="Proteomes" id="UP000596176"/>
    </source>
</evidence>
<gene>
    <name evidence="2" type="ORF">JKX24_16445</name>
</gene>
<keyword evidence="1" id="KW-0175">Coiled coil</keyword>
<accession>A0A7U0N3P0</accession>
<dbReference type="AlphaFoldDB" id="A0A7U0N3P0"/>
<protein>
    <recommendedName>
        <fullName evidence="4">Ead/Ea22-like family protein</fullName>
    </recommendedName>
</protein>
<sequence>MTQTLTTEVLAQIKADIAARKAMPEFGESVEGNIQRLRVIGATRSHFSTETVEMLVRTLEEKSRALADAERERDDWVEHSRKMEHRAIEAERKLATPIVAPDDGFDDCRKMRPDSTNDFDTGYNFGLYRYEQNIRAAGFKIEGED</sequence>
<dbReference type="RefSeq" id="WP_208718372.1">
    <property type="nucleotide sequence ID" value="NZ_CP068391.1"/>
</dbReference>
<dbReference type="Proteomes" id="UP000596176">
    <property type="component" value="Chromosome"/>
</dbReference>
<proteinExistence type="predicted"/>
<reference evidence="2 3" key="1">
    <citation type="submission" date="2021-01" db="EMBL/GenBank/DDBJ databases">
        <title>Chromosome sequence of Serratia proteamaculans strain 94 rif-r, isolated from spoiled beef.</title>
        <authorList>
            <person name="Zaytseva Y.V."/>
            <person name="Iablokov S.N."/>
            <person name="Klyukina A."/>
        </authorList>
    </citation>
    <scope>NUCLEOTIDE SEQUENCE [LARGE SCALE GENOMIC DNA]</scope>
    <source>
        <strain evidence="2 3">94 rif-r</strain>
    </source>
</reference>
<evidence type="ECO:0000313" key="2">
    <source>
        <dbReference type="EMBL" id="QQX51793.1"/>
    </source>
</evidence>
<feature type="coiled-coil region" evidence="1">
    <location>
        <begin position="52"/>
        <end position="86"/>
    </location>
</feature>
<dbReference type="EMBL" id="CP068391">
    <property type="protein sequence ID" value="QQX51793.1"/>
    <property type="molecule type" value="Genomic_DNA"/>
</dbReference>
<organism evidence="2 3">
    <name type="scientific">Serratia proteamaculans</name>
    <dbReference type="NCBI Taxonomy" id="28151"/>
    <lineage>
        <taxon>Bacteria</taxon>
        <taxon>Pseudomonadati</taxon>
        <taxon>Pseudomonadota</taxon>
        <taxon>Gammaproteobacteria</taxon>
        <taxon>Enterobacterales</taxon>
        <taxon>Yersiniaceae</taxon>
        <taxon>Serratia</taxon>
    </lineage>
</organism>
<evidence type="ECO:0008006" key="4">
    <source>
        <dbReference type="Google" id="ProtNLM"/>
    </source>
</evidence>
<evidence type="ECO:0000256" key="1">
    <source>
        <dbReference type="SAM" id="Coils"/>
    </source>
</evidence>